<evidence type="ECO:0000313" key="2">
    <source>
        <dbReference type="Proteomes" id="UP000193411"/>
    </source>
</evidence>
<proteinExistence type="predicted"/>
<reference evidence="1 2" key="1">
    <citation type="submission" date="2016-07" db="EMBL/GenBank/DDBJ databases">
        <title>Pervasive Adenine N6-methylation of Active Genes in Fungi.</title>
        <authorList>
            <consortium name="DOE Joint Genome Institute"/>
            <person name="Mondo S.J."/>
            <person name="Dannebaum R.O."/>
            <person name="Kuo R.C."/>
            <person name="Labutti K."/>
            <person name="Haridas S."/>
            <person name="Kuo A."/>
            <person name="Salamov A."/>
            <person name="Ahrendt S.R."/>
            <person name="Lipzen A."/>
            <person name="Sullivan W."/>
            <person name="Andreopoulos W.B."/>
            <person name="Clum A."/>
            <person name="Lindquist E."/>
            <person name="Daum C."/>
            <person name="Ramamoorthy G.K."/>
            <person name="Gryganskyi A."/>
            <person name="Culley D."/>
            <person name="Magnuson J.K."/>
            <person name="James T.Y."/>
            <person name="O'Malley M.A."/>
            <person name="Stajich J.E."/>
            <person name="Spatafora J.W."/>
            <person name="Visel A."/>
            <person name="Grigoriev I.V."/>
        </authorList>
    </citation>
    <scope>NUCLEOTIDE SEQUENCE [LARGE SCALE GENOMIC DNA]</scope>
    <source>
        <strain evidence="1 2">PL171</strain>
    </source>
</reference>
<accession>A0A1Y2HV18</accession>
<dbReference type="Proteomes" id="UP000193411">
    <property type="component" value="Unassembled WGS sequence"/>
</dbReference>
<dbReference type="AlphaFoldDB" id="A0A1Y2HV18"/>
<protein>
    <submittedName>
        <fullName evidence="1">Uncharacterized protein</fullName>
    </submittedName>
</protein>
<organism evidence="1 2">
    <name type="scientific">Catenaria anguillulae PL171</name>
    <dbReference type="NCBI Taxonomy" id="765915"/>
    <lineage>
        <taxon>Eukaryota</taxon>
        <taxon>Fungi</taxon>
        <taxon>Fungi incertae sedis</taxon>
        <taxon>Blastocladiomycota</taxon>
        <taxon>Blastocladiomycetes</taxon>
        <taxon>Blastocladiales</taxon>
        <taxon>Catenariaceae</taxon>
        <taxon>Catenaria</taxon>
    </lineage>
</organism>
<gene>
    <name evidence="1" type="ORF">BCR44DRAFT_47516</name>
</gene>
<comment type="caution">
    <text evidence="1">The sequence shown here is derived from an EMBL/GenBank/DDBJ whole genome shotgun (WGS) entry which is preliminary data.</text>
</comment>
<dbReference type="EMBL" id="MCFL01000009">
    <property type="protein sequence ID" value="ORZ38349.1"/>
    <property type="molecule type" value="Genomic_DNA"/>
</dbReference>
<dbReference type="InterPro" id="IPR032710">
    <property type="entry name" value="NTF2-like_dom_sf"/>
</dbReference>
<dbReference type="SUPFAM" id="SSF54427">
    <property type="entry name" value="NTF2-like"/>
    <property type="match status" value="1"/>
</dbReference>
<evidence type="ECO:0000313" key="1">
    <source>
        <dbReference type="EMBL" id="ORZ38349.1"/>
    </source>
</evidence>
<sequence length="292" mass="32679">MDSLDPPAIKHMISNLLSASPAAPPVTIPTNLDLPPNLPPNAHHASPLDLLASTIRALYAPNATFVHPLFVAHGHAQITAMYAQWRALYSSTRVDYQSMSVHLHAAGDLSRDTRAGTSGVDQKEDQAQFATVLVECTQYPQMVWPIQYLLATKWVPARLHLVAKLQLMRSLVPVDIVEAARSIFGGPSPMTQEVTIMQQDHRVYVRRWVIVEHTDFYASNPIALVMAPRGFWWWRTVVSWLTLGVWSLLSCKWVKPVADWLARVEWNPQSGVAVMDLDGGGKADKMFDRKEE</sequence>
<name>A0A1Y2HV18_9FUNG</name>
<keyword evidence="2" id="KW-1185">Reference proteome</keyword>